<dbReference type="GO" id="GO:0006281">
    <property type="term" value="P:DNA repair"/>
    <property type="evidence" value="ECO:0007669"/>
    <property type="project" value="InterPro"/>
</dbReference>
<dbReference type="GO" id="GO:0003677">
    <property type="term" value="F:DNA binding"/>
    <property type="evidence" value="ECO:0007669"/>
    <property type="project" value="InterPro"/>
</dbReference>
<proteinExistence type="predicted"/>
<dbReference type="InterPro" id="IPR019554">
    <property type="entry name" value="Soluble_ligand-bd"/>
</dbReference>
<name>W4QN55_HALA3</name>
<keyword evidence="1" id="KW-0812">Transmembrane</keyword>
<dbReference type="RefSeq" id="WP_052012879.1">
    <property type="nucleotide sequence ID" value="NZ_BAUV01000002.1"/>
</dbReference>
<dbReference type="NCBIfam" id="TIGR00426">
    <property type="entry name" value="competence protein ComEA helix-hairpin-helix repeat region"/>
    <property type="match status" value="1"/>
</dbReference>
<sequence>MKIMQNQILLVVIVILIVGVLVFFQLDNGEEEAVEDLFEQFNSADEDKETEEIREEEKKVVIDVKGAVAEPGVYELRVGNRIHHAISRAGGLLQDADEKKLNLALLLQDEMVVYVPTLGEEGMDIQIGIPTSSQNQEGKIAINHADSKELEQLPGIGPAKASAIIAYREENGPFKEVNDLLKVSGIGPKSIEKLGEFLIFNLMIIGRFVH</sequence>
<organism evidence="3 4">
    <name type="scientific">Halalkalibacter akibai (strain ATCC 43226 / DSM 21942 / CIP 109018 / JCM 9157 / 1139)</name>
    <name type="common">Bacillus akibai</name>
    <dbReference type="NCBI Taxonomy" id="1236973"/>
    <lineage>
        <taxon>Bacteria</taxon>
        <taxon>Bacillati</taxon>
        <taxon>Bacillota</taxon>
        <taxon>Bacilli</taxon>
        <taxon>Bacillales</taxon>
        <taxon>Bacillaceae</taxon>
        <taxon>Halalkalibacter</taxon>
    </lineage>
</organism>
<dbReference type="Gene3D" id="1.10.150.280">
    <property type="entry name" value="AF1531-like domain"/>
    <property type="match status" value="1"/>
</dbReference>
<dbReference type="Pfam" id="PF12836">
    <property type="entry name" value="HHH_3"/>
    <property type="match status" value="1"/>
</dbReference>
<gene>
    <name evidence="3" type="ORF">JCM9157_339</name>
</gene>
<dbReference type="eggNOG" id="COG1555">
    <property type="taxonomic scope" value="Bacteria"/>
</dbReference>
<dbReference type="PANTHER" id="PTHR21180:SF32">
    <property type="entry name" value="ENDONUCLEASE_EXONUCLEASE_PHOSPHATASE FAMILY DOMAIN-CONTAINING PROTEIN 1"/>
    <property type="match status" value="1"/>
</dbReference>
<dbReference type="GO" id="GO:0015627">
    <property type="term" value="C:type II protein secretion system complex"/>
    <property type="evidence" value="ECO:0007669"/>
    <property type="project" value="TreeGrafter"/>
</dbReference>
<dbReference type="InterPro" id="IPR004509">
    <property type="entry name" value="Competence_ComEA_HhH"/>
</dbReference>
<dbReference type="InterPro" id="IPR010994">
    <property type="entry name" value="RuvA_2-like"/>
</dbReference>
<feature type="transmembrane region" description="Helical" evidence="1">
    <location>
        <begin position="7"/>
        <end position="26"/>
    </location>
</feature>
<dbReference type="Proteomes" id="UP000018896">
    <property type="component" value="Unassembled WGS sequence"/>
</dbReference>
<dbReference type="InterPro" id="IPR051675">
    <property type="entry name" value="Endo/Exo/Phosphatase_dom_1"/>
</dbReference>
<dbReference type="SUPFAM" id="SSF47781">
    <property type="entry name" value="RuvA domain 2-like"/>
    <property type="match status" value="1"/>
</dbReference>
<dbReference type="OrthoDB" id="9790239at2"/>
<feature type="domain" description="Helix-hairpin-helix DNA-binding motif class 1" evidence="2">
    <location>
        <begin position="148"/>
        <end position="167"/>
    </location>
</feature>
<dbReference type="STRING" id="1236973.JCM9157_339"/>
<evidence type="ECO:0000259" key="2">
    <source>
        <dbReference type="SMART" id="SM00278"/>
    </source>
</evidence>
<evidence type="ECO:0000313" key="4">
    <source>
        <dbReference type="Proteomes" id="UP000018896"/>
    </source>
</evidence>
<dbReference type="SMART" id="SM00278">
    <property type="entry name" value="HhH1"/>
    <property type="match status" value="2"/>
</dbReference>
<keyword evidence="1" id="KW-0472">Membrane</keyword>
<dbReference type="PANTHER" id="PTHR21180">
    <property type="entry name" value="ENDONUCLEASE/EXONUCLEASE/PHOSPHATASE FAMILY DOMAIN-CONTAINING PROTEIN 1"/>
    <property type="match status" value="1"/>
</dbReference>
<evidence type="ECO:0000256" key="1">
    <source>
        <dbReference type="SAM" id="Phobius"/>
    </source>
</evidence>
<reference evidence="3 4" key="1">
    <citation type="journal article" date="2014" name="Genome Announc.">
        <title>Draft Genome Sequences of Three Alkaliphilic Bacillus Strains, Bacillus wakoensis JCM 9140T, Bacillus akibai JCM 9157T, and Bacillus hemicellulosilyticus JCM 9152T.</title>
        <authorList>
            <person name="Yuki M."/>
            <person name="Oshima K."/>
            <person name="Suda W."/>
            <person name="Oshida Y."/>
            <person name="Kitamura K."/>
            <person name="Iida T."/>
            <person name="Hattori M."/>
            <person name="Ohkuma M."/>
        </authorList>
    </citation>
    <scope>NUCLEOTIDE SEQUENCE [LARGE SCALE GENOMIC DNA]</scope>
    <source>
        <strain evidence="3 4">JCM 9157</strain>
    </source>
</reference>
<keyword evidence="1" id="KW-1133">Transmembrane helix</keyword>
<dbReference type="Pfam" id="PF10531">
    <property type="entry name" value="SLBB"/>
    <property type="match status" value="1"/>
</dbReference>
<accession>W4QN55</accession>
<dbReference type="InterPro" id="IPR003583">
    <property type="entry name" value="Hlx-hairpin-Hlx_DNA-bd_motif"/>
</dbReference>
<keyword evidence="4" id="KW-1185">Reference proteome</keyword>
<dbReference type="AlphaFoldDB" id="W4QN55"/>
<dbReference type="EMBL" id="BAUV01000002">
    <property type="protein sequence ID" value="GAE33342.1"/>
    <property type="molecule type" value="Genomic_DNA"/>
</dbReference>
<evidence type="ECO:0000313" key="3">
    <source>
        <dbReference type="EMBL" id="GAE33342.1"/>
    </source>
</evidence>
<comment type="caution">
    <text evidence="3">The sequence shown here is derived from an EMBL/GenBank/DDBJ whole genome shotgun (WGS) entry which is preliminary data.</text>
</comment>
<protein>
    <submittedName>
        <fullName evidence="3">Late competence protein</fullName>
    </submittedName>
</protein>
<feature type="domain" description="Helix-hairpin-helix DNA-binding motif class 1" evidence="2">
    <location>
        <begin position="178"/>
        <end position="197"/>
    </location>
</feature>
<dbReference type="GO" id="GO:0015628">
    <property type="term" value="P:protein secretion by the type II secretion system"/>
    <property type="evidence" value="ECO:0007669"/>
    <property type="project" value="TreeGrafter"/>
</dbReference>